<dbReference type="AlphaFoldDB" id="A0A6N6MJ61"/>
<comment type="caution">
    <text evidence="4">The sequence shown here is derived from an EMBL/GenBank/DDBJ whole genome shotgun (WGS) entry which is preliminary data.</text>
</comment>
<evidence type="ECO:0000256" key="1">
    <source>
        <dbReference type="ARBA" id="ARBA00006739"/>
    </source>
</evidence>
<keyword evidence="2" id="KW-0328">Glycosyltransferase</keyword>
<keyword evidence="3 4" id="KW-0808">Transferase</keyword>
<reference evidence="4 5" key="1">
    <citation type="submission" date="2019-09" db="EMBL/GenBank/DDBJ databases">
        <title>YIM 132548 draft genome.</title>
        <authorList>
            <person name="Jiang L."/>
        </authorList>
    </citation>
    <scope>NUCLEOTIDE SEQUENCE [LARGE SCALE GENOMIC DNA]</scope>
    <source>
        <strain evidence="4 5">YIM 132548</strain>
    </source>
</reference>
<dbReference type="Proteomes" id="UP000441523">
    <property type="component" value="Unassembled WGS sequence"/>
</dbReference>
<dbReference type="InterPro" id="IPR010916">
    <property type="entry name" value="TonB_box_CS"/>
</dbReference>
<comment type="similarity">
    <text evidence="1">Belongs to the glycosyltransferase 2 family.</text>
</comment>
<dbReference type="PANTHER" id="PTHR43179:SF12">
    <property type="entry name" value="GALACTOFURANOSYLTRANSFERASE GLFT2"/>
    <property type="match status" value="1"/>
</dbReference>
<gene>
    <name evidence="4" type="ORF">F6X51_25055</name>
</gene>
<name>A0A6N6MJ61_9HYPH</name>
<dbReference type="PANTHER" id="PTHR43179">
    <property type="entry name" value="RHAMNOSYLTRANSFERASE WBBL"/>
    <property type="match status" value="1"/>
</dbReference>
<accession>A0A6N6MJ61</accession>
<dbReference type="Gene3D" id="3.90.550.10">
    <property type="entry name" value="Spore Coat Polysaccharide Biosynthesis Protein SpsA, Chain A"/>
    <property type="match status" value="1"/>
</dbReference>
<dbReference type="PROSITE" id="PS00430">
    <property type="entry name" value="TONB_DEPENDENT_REC_1"/>
    <property type="match status" value="1"/>
</dbReference>
<dbReference type="GO" id="GO:0016757">
    <property type="term" value="F:glycosyltransferase activity"/>
    <property type="evidence" value="ECO:0007669"/>
    <property type="project" value="UniProtKB-KW"/>
</dbReference>
<dbReference type="SUPFAM" id="SSF53448">
    <property type="entry name" value="Nucleotide-diphospho-sugar transferases"/>
    <property type="match status" value="1"/>
</dbReference>
<evidence type="ECO:0000256" key="2">
    <source>
        <dbReference type="ARBA" id="ARBA00022676"/>
    </source>
</evidence>
<evidence type="ECO:0000313" key="5">
    <source>
        <dbReference type="Proteomes" id="UP000441523"/>
    </source>
</evidence>
<organism evidence="4 5">
    <name type="scientific">Methylobacterium planeticum</name>
    <dbReference type="NCBI Taxonomy" id="2615211"/>
    <lineage>
        <taxon>Bacteria</taxon>
        <taxon>Pseudomonadati</taxon>
        <taxon>Pseudomonadota</taxon>
        <taxon>Alphaproteobacteria</taxon>
        <taxon>Hyphomicrobiales</taxon>
        <taxon>Methylobacteriaceae</taxon>
        <taxon>Methylobacterium</taxon>
    </lineage>
</organism>
<sequence length="316" mass="34120">MRASRPAIERRATAVSTPRLRIALAVATAGRPACVLALMERIARQVRSPDTVIVCGSAETDVAGIAERFPEVRVITSRRGLACQRNAILAELTTDDVAVFLDDDFIPGPGYIAAVEAVLRDRPDVVMTTGHVLRDGIRGPGFDVAFADAVLAADTGEDRDAIEEAYSGYGCNMAVRLAPVRRHGLAFDETLPLYAWLEDVDFSRQIARHGPILKVAASRGVHLGIKSGRQSGVKLGYSQIANPIHLVRKGTCSHRKALFLMSRNIAANLSRCARPEPSVDRLGRCLGNLRAALDLITGRLDPTRILAFDGSEGAHR</sequence>
<keyword evidence="5" id="KW-1185">Reference proteome</keyword>
<proteinExistence type="inferred from homology"/>
<evidence type="ECO:0000313" key="4">
    <source>
        <dbReference type="EMBL" id="KAB1069580.1"/>
    </source>
</evidence>
<evidence type="ECO:0000256" key="3">
    <source>
        <dbReference type="ARBA" id="ARBA00022679"/>
    </source>
</evidence>
<dbReference type="EMBL" id="VZZJ01000037">
    <property type="protein sequence ID" value="KAB1069580.1"/>
    <property type="molecule type" value="Genomic_DNA"/>
</dbReference>
<dbReference type="InterPro" id="IPR029044">
    <property type="entry name" value="Nucleotide-diphossugar_trans"/>
</dbReference>
<dbReference type="Pfam" id="PF13641">
    <property type="entry name" value="Glyco_tranf_2_3"/>
    <property type="match status" value="1"/>
</dbReference>
<protein>
    <submittedName>
        <fullName evidence="4">Glycosyltransferase</fullName>
    </submittedName>
</protein>